<dbReference type="Proteomes" id="UP000494165">
    <property type="component" value="Unassembled WGS sequence"/>
</dbReference>
<dbReference type="SUPFAM" id="SSF81321">
    <property type="entry name" value="Family A G protein-coupled receptor-like"/>
    <property type="match status" value="1"/>
</dbReference>
<evidence type="ECO:0000256" key="10">
    <source>
        <dbReference type="SAM" id="MobiDB-lite"/>
    </source>
</evidence>
<dbReference type="InterPro" id="IPR000276">
    <property type="entry name" value="GPCR_Rhodpsn"/>
</dbReference>
<keyword evidence="3 9" id="KW-0812">Transmembrane</keyword>
<feature type="region of interest" description="Disordered" evidence="10">
    <location>
        <begin position="377"/>
        <end position="432"/>
    </location>
</feature>
<keyword evidence="7 9" id="KW-0675">Receptor</keyword>
<evidence type="ECO:0000256" key="1">
    <source>
        <dbReference type="ARBA" id="ARBA00004141"/>
    </source>
</evidence>
<organism evidence="13 14">
    <name type="scientific">Cloeon dipterum</name>
    <dbReference type="NCBI Taxonomy" id="197152"/>
    <lineage>
        <taxon>Eukaryota</taxon>
        <taxon>Metazoa</taxon>
        <taxon>Ecdysozoa</taxon>
        <taxon>Arthropoda</taxon>
        <taxon>Hexapoda</taxon>
        <taxon>Insecta</taxon>
        <taxon>Pterygota</taxon>
        <taxon>Palaeoptera</taxon>
        <taxon>Ephemeroptera</taxon>
        <taxon>Pisciforma</taxon>
        <taxon>Baetidae</taxon>
        <taxon>Cloeon</taxon>
    </lineage>
</organism>
<dbReference type="PANTHER" id="PTHR24235">
    <property type="entry name" value="NEUROPEPTIDE Y RECEPTOR"/>
    <property type="match status" value="1"/>
</dbReference>
<feature type="transmembrane region" description="Helical" evidence="11">
    <location>
        <begin position="58"/>
        <end position="86"/>
    </location>
</feature>
<evidence type="ECO:0000256" key="7">
    <source>
        <dbReference type="ARBA" id="ARBA00023170"/>
    </source>
</evidence>
<feature type="transmembrane region" description="Helical" evidence="11">
    <location>
        <begin position="230"/>
        <end position="252"/>
    </location>
</feature>
<dbReference type="Pfam" id="PF00001">
    <property type="entry name" value="7tm_1"/>
    <property type="match status" value="1"/>
</dbReference>
<dbReference type="PANTHER" id="PTHR24235:SF30">
    <property type="entry name" value="NEUROPEPTIDE F RECEPTOR"/>
    <property type="match status" value="1"/>
</dbReference>
<comment type="subcellular location">
    <subcellularLocation>
        <location evidence="1">Membrane</location>
        <topology evidence="1">Multi-pass membrane protein</topology>
    </subcellularLocation>
</comment>
<keyword evidence="14" id="KW-1185">Reference proteome</keyword>
<evidence type="ECO:0000256" key="8">
    <source>
        <dbReference type="ARBA" id="ARBA00023224"/>
    </source>
</evidence>
<dbReference type="PROSITE" id="PS50262">
    <property type="entry name" value="G_PROTEIN_RECEP_F1_2"/>
    <property type="match status" value="1"/>
</dbReference>
<evidence type="ECO:0000313" key="13">
    <source>
        <dbReference type="EMBL" id="CAB3374420.1"/>
    </source>
</evidence>
<feature type="transmembrane region" description="Helical" evidence="11">
    <location>
        <begin position="138"/>
        <end position="158"/>
    </location>
</feature>
<name>A0A8S1D003_9INSE</name>
<proteinExistence type="inferred from homology"/>
<feature type="transmembrane region" description="Helical" evidence="11">
    <location>
        <begin position="98"/>
        <end position="118"/>
    </location>
</feature>
<sequence length="495" mass="55258">MGEDETELALRLLQRYNLSTNLSGFLYELSQLINNSKHLIDPELVEMYKRNRSIDSDVIFGVLVFAYSTLILLGSCGNGLVVVAVVRKPAMRTARNLFIVNLAVSDLLLCLVTMPLTLMEVLTIYWPLGTHQLPCKMLGALQATSIFVSTISITAIALDRYHVIVYPTRPALQVVGAAGFLIIIWLLAIVLAAPLFIWRILEVHELNLHAAGIDTIAFCVEEWPIEHGRAVYSIVSLVVQYLLPIATVTVAYSRICRKLRNRYLASVRREASRRKEDRRMRRTNSLLVAIALIFCVSWLPLNVFNVCVDLYDPFEERQNMLISYAVCHMIGMSSACSNPLLYGWLNENFRKEFKEILAIFCPWIPVEAVQERVNSIRSSMRESRRRRRAERDVSQARSGGGNAKASADSGIGCGGGNNRTRECDSPTAVGPSEEPMITNVVVASRESQQHCGLSVDTQLAYRKALDTSVMVAENLSGLTEMTVLTNHSPATLHQV</sequence>
<dbReference type="OrthoDB" id="9046662at2759"/>
<comment type="similarity">
    <text evidence="2 9">Belongs to the G-protein coupled receptor 1 family.</text>
</comment>
<keyword evidence="5 9" id="KW-0297">G-protein coupled receptor</keyword>
<evidence type="ECO:0000256" key="3">
    <source>
        <dbReference type="ARBA" id="ARBA00022692"/>
    </source>
</evidence>
<evidence type="ECO:0000256" key="2">
    <source>
        <dbReference type="ARBA" id="ARBA00010663"/>
    </source>
</evidence>
<dbReference type="GO" id="GO:0016020">
    <property type="term" value="C:membrane"/>
    <property type="evidence" value="ECO:0007669"/>
    <property type="project" value="UniProtKB-SubCell"/>
</dbReference>
<evidence type="ECO:0000256" key="4">
    <source>
        <dbReference type="ARBA" id="ARBA00022989"/>
    </source>
</evidence>
<evidence type="ECO:0000256" key="5">
    <source>
        <dbReference type="ARBA" id="ARBA00023040"/>
    </source>
</evidence>
<dbReference type="AlphaFoldDB" id="A0A8S1D003"/>
<reference evidence="13 14" key="1">
    <citation type="submission" date="2020-04" db="EMBL/GenBank/DDBJ databases">
        <authorList>
            <person name="Alioto T."/>
            <person name="Alioto T."/>
            <person name="Gomez Garrido J."/>
        </authorList>
    </citation>
    <scope>NUCLEOTIDE SEQUENCE [LARGE SCALE GENOMIC DNA]</scope>
</reference>
<evidence type="ECO:0000259" key="12">
    <source>
        <dbReference type="PROSITE" id="PS50262"/>
    </source>
</evidence>
<dbReference type="Gene3D" id="1.20.1070.10">
    <property type="entry name" value="Rhodopsin 7-helix transmembrane proteins"/>
    <property type="match status" value="1"/>
</dbReference>
<feature type="transmembrane region" description="Helical" evidence="11">
    <location>
        <begin position="170"/>
        <end position="198"/>
    </location>
</feature>
<dbReference type="CDD" id="cd15203">
    <property type="entry name" value="7tmA_NPYR-like"/>
    <property type="match status" value="1"/>
</dbReference>
<dbReference type="FunFam" id="1.20.1070.10:FF:000373">
    <property type="entry name" value="Neuropeptide F receptor"/>
    <property type="match status" value="1"/>
</dbReference>
<dbReference type="PRINTS" id="PR01012">
    <property type="entry name" value="NRPEPTIDEYR"/>
</dbReference>
<keyword evidence="4 11" id="KW-1133">Transmembrane helix</keyword>
<feature type="transmembrane region" description="Helical" evidence="11">
    <location>
        <begin position="321"/>
        <end position="345"/>
    </location>
</feature>
<protein>
    <recommendedName>
        <fullName evidence="12">G-protein coupled receptors family 1 profile domain-containing protein</fullName>
    </recommendedName>
</protein>
<dbReference type="PROSITE" id="PS00237">
    <property type="entry name" value="G_PROTEIN_RECEP_F1_1"/>
    <property type="match status" value="1"/>
</dbReference>
<accession>A0A8S1D003</accession>
<dbReference type="EMBL" id="CADEPI010000098">
    <property type="protein sequence ID" value="CAB3374420.1"/>
    <property type="molecule type" value="Genomic_DNA"/>
</dbReference>
<evidence type="ECO:0000256" key="9">
    <source>
        <dbReference type="RuleBase" id="RU000688"/>
    </source>
</evidence>
<evidence type="ECO:0000256" key="6">
    <source>
        <dbReference type="ARBA" id="ARBA00023136"/>
    </source>
</evidence>
<feature type="transmembrane region" description="Helical" evidence="11">
    <location>
        <begin position="283"/>
        <end position="301"/>
    </location>
</feature>
<dbReference type="SMART" id="SM01381">
    <property type="entry name" value="7TM_GPCR_Srsx"/>
    <property type="match status" value="1"/>
</dbReference>
<feature type="domain" description="G-protein coupled receptors family 1 profile" evidence="12">
    <location>
        <begin position="77"/>
        <end position="342"/>
    </location>
</feature>
<keyword evidence="8 9" id="KW-0807">Transducer</keyword>
<gene>
    <name evidence="13" type="ORF">CLODIP_2_CD16285</name>
</gene>
<evidence type="ECO:0000313" key="14">
    <source>
        <dbReference type="Proteomes" id="UP000494165"/>
    </source>
</evidence>
<dbReference type="GO" id="GO:0004983">
    <property type="term" value="F:neuropeptide Y receptor activity"/>
    <property type="evidence" value="ECO:0007669"/>
    <property type="project" value="InterPro"/>
</dbReference>
<dbReference type="PRINTS" id="PR00237">
    <property type="entry name" value="GPCRRHODOPSN"/>
</dbReference>
<dbReference type="InterPro" id="IPR017452">
    <property type="entry name" value="GPCR_Rhodpsn_7TM"/>
</dbReference>
<dbReference type="InterPro" id="IPR000611">
    <property type="entry name" value="NPY_rcpt"/>
</dbReference>
<comment type="caution">
    <text evidence="13">The sequence shown here is derived from an EMBL/GenBank/DDBJ whole genome shotgun (WGS) entry which is preliminary data.</text>
</comment>
<evidence type="ECO:0000256" key="11">
    <source>
        <dbReference type="SAM" id="Phobius"/>
    </source>
</evidence>
<keyword evidence="6 11" id="KW-0472">Membrane</keyword>